<protein>
    <submittedName>
        <fullName evidence="2">Predicted nucleic acid-binding protein, contains PIN domain</fullName>
    </submittedName>
</protein>
<evidence type="ECO:0000313" key="2">
    <source>
        <dbReference type="EMBL" id="SDY00789.1"/>
    </source>
</evidence>
<dbReference type="SUPFAM" id="SSF88723">
    <property type="entry name" value="PIN domain-like"/>
    <property type="match status" value="1"/>
</dbReference>
<accession>A0A1H3GER2</accession>
<dbReference type="AlphaFoldDB" id="A0A1H3GER2"/>
<dbReference type="EMBL" id="FNOW01000024">
    <property type="protein sequence ID" value="SDY00789.1"/>
    <property type="molecule type" value="Genomic_DNA"/>
</dbReference>
<proteinExistence type="predicted"/>
<dbReference type="InterPro" id="IPR029060">
    <property type="entry name" value="PIN-like_dom_sf"/>
</dbReference>
<reference evidence="3" key="1">
    <citation type="submission" date="2016-10" db="EMBL/GenBank/DDBJ databases">
        <authorList>
            <person name="Varghese N."/>
            <person name="Submissions S."/>
        </authorList>
    </citation>
    <scope>NUCLEOTIDE SEQUENCE [LARGE SCALE GENOMIC DNA]</scope>
    <source>
        <strain evidence="3">DSM 173</strain>
    </source>
</reference>
<dbReference type="Gene3D" id="3.40.50.1010">
    <property type="entry name" value="5'-nuclease"/>
    <property type="match status" value="1"/>
</dbReference>
<dbReference type="STRING" id="61595.SAMN05421644_1249"/>
<evidence type="ECO:0000313" key="3">
    <source>
        <dbReference type="Proteomes" id="UP000198672"/>
    </source>
</evidence>
<keyword evidence="3" id="KW-1185">Reference proteome</keyword>
<organism evidence="2 3">
    <name type="scientific">Allochromatium warmingii</name>
    <name type="common">Chromatium warmingii</name>
    <dbReference type="NCBI Taxonomy" id="61595"/>
    <lineage>
        <taxon>Bacteria</taxon>
        <taxon>Pseudomonadati</taxon>
        <taxon>Pseudomonadota</taxon>
        <taxon>Gammaproteobacteria</taxon>
        <taxon>Chromatiales</taxon>
        <taxon>Chromatiaceae</taxon>
        <taxon>Allochromatium</taxon>
    </lineage>
</organism>
<name>A0A1H3GER2_ALLWA</name>
<dbReference type="RefSeq" id="WP_091333879.1">
    <property type="nucleotide sequence ID" value="NZ_FNOW01000024.1"/>
</dbReference>
<dbReference type="Proteomes" id="UP000198672">
    <property type="component" value="Unassembled WGS sequence"/>
</dbReference>
<dbReference type="OrthoDB" id="9792015at2"/>
<dbReference type="Pfam" id="PF01850">
    <property type="entry name" value="PIN"/>
    <property type="match status" value="1"/>
</dbReference>
<dbReference type="CDD" id="cd18692">
    <property type="entry name" value="PIN_VapC-like"/>
    <property type="match status" value="1"/>
</dbReference>
<sequence length="140" mass="16030">MSTDPFIDTNIWIYAHLKTPSDLKGDIARKLVESDQRFVISTQVLNEYYAAMLKNKVTDAWIQNSLEKMIQNCELALVSLPVIRQAYTLKNQYCFSLWDSLIISSALEAGCAILYSEDLQHEQRIADQLTVCNPFKNHLS</sequence>
<gene>
    <name evidence="2" type="ORF">SAMN05421644_1249</name>
</gene>
<dbReference type="InterPro" id="IPR002716">
    <property type="entry name" value="PIN_dom"/>
</dbReference>
<evidence type="ECO:0000259" key="1">
    <source>
        <dbReference type="Pfam" id="PF01850"/>
    </source>
</evidence>
<feature type="domain" description="PIN" evidence="1">
    <location>
        <begin position="6"/>
        <end position="120"/>
    </location>
</feature>